<evidence type="ECO:0000256" key="3">
    <source>
        <dbReference type="ARBA" id="ARBA00010551"/>
    </source>
</evidence>
<dbReference type="NCBIfam" id="TIGR00562">
    <property type="entry name" value="proto_IX_ox"/>
    <property type="match status" value="1"/>
</dbReference>
<dbReference type="InterPro" id="IPR002937">
    <property type="entry name" value="Amino_oxidase"/>
</dbReference>
<dbReference type="Gene3D" id="3.50.50.60">
    <property type="entry name" value="FAD/NAD(P)-binding domain"/>
    <property type="match status" value="1"/>
</dbReference>
<comment type="catalytic activity">
    <reaction evidence="10 11">
        <text>protoporphyrinogen IX + 3 O2 = protoporphyrin IX + 3 H2O2</text>
        <dbReference type="Rhea" id="RHEA:25576"/>
        <dbReference type="ChEBI" id="CHEBI:15379"/>
        <dbReference type="ChEBI" id="CHEBI:16240"/>
        <dbReference type="ChEBI" id="CHEBI:57306"/>
        <dbReference type="ChEBI" id="CHEBI:57307"/>
        <dbReference type="EC" id="1.3.3.4"/>
    </reaction>
</comment>
<dbReference type="InParanoid" id="A0A6P8HJB7"/>
<dbReference type="KEGG" id="aten:116289891"/>
<comment type="cofactor">
    <cofactor evidence="11">
        <name>FAD</name>
        <dbReference type="ChEBI" id="CHEBI:57692"/>
    </cofactor>
    <text evidence="11">Binds 1 FAD per subunit.</text>
</comment>
<comment type="function">
    <text evidence="1 11">Catalyzes the 6-electron oxidation of protoporphyrinogen-IX to form protoporphyrin-IX.</text>
</comment>
<keyword evidence="7 11" id="KW-0560">Oxidoreductase</keyword>
<evidence type="ECO:0000256" key="7">
    <source>
        <dbReference type="ARBA" id="ARBA00023002"/>
    </source>
</evidence>
<keyword evidence="13" id="KW-1185">Reference proteome</keyword>
<proteinExistence type="inferred from homology"/>
<evidence type="ECO:0000256" key="4">
    <source>
        <dbReference type="ARBA" id="ARBA00012867"/>
    </source>
</evidence>
<dbReference type="SUPFAM" id="SSF51905">
    <property type="entry name" value="FAD/NAD(P)-binding domain"/>
    <property type="match status" value="1"/>
</dbReference>
<dbReference type="Pfam" id="PF01593">
    <property type="entry name" value="Amino_oxidase"/>
    <property type="match status" value="1"/>
</dbReference>
<keyword evidence="9 11" id="KW-0627">Porphyrin biosynthesis</keyword>
<accession>A0A6P8HJB7</accession>
<evidence type="ECO:0000313" key="13">
    <source>
        <dbReference type="Proteomes" id="UP000515163"/>
    </source>
</evidence>
<dbReference type="GO" id="GO:0004729">
    <property type="term" value="F:oxygen-dependent protoporphyrinogen oxidase activity"/>
    <property type="evidence" value="ECO:0007669"/>
    <property type="project" value="UniProtKB-UniRule"/>
</dbReference>
<dbReference type="FunFam" id="3.50.50.60:FF:000193">
    <property type="entry name" value="Protoporphyrinogen oxidase"/>
    <property type="match status" value="1"/>
</dbReference>
<dbReference type="SMR" id="A0A6P8HJB7"/>
<name>A0A6P8HJB7_ACTTE</name>
<protein>
    <recommendedName>
        <fullName evidence="4 11">Protoporphyrinogen oxidase</fullName>
        <ecNumber evidence="4 11">1.3.3.4</ecNumber>
    </recommendedName>
</protein>
<evidence type="ECO:0000256" key="11">
    <source>
        <dbReference type="RuleBase" id="RU367069"/>
    </source>
</evidence>
<evidence type="ECO:0000313" key="14">
    <source>
        <dbReference type="RefSeq" id="XP_031552690.1"/>
    </source>
</evidence>
<dbReference type="GO" id="GO:0005743">
    <property type="term" value="C:mitochondrial inner membrane"/>
    <property type="evidence" value="ECO:0007669"/>
    <property type="project" value="UniProtKB-SubCell"/>
</dbReference>
<dbReference type="RefSeq" id="XP_031552690.1">
    <property type="nucleotide sequence ID" value="XM_031696830.1"/>
</dbReference>
<comment type="subcellular location">
    <subcellularLocation>
        <location evidence="11">Mitochondrion inner membrane</location>
    </subcellularLocation>
</comment>
<dbReference type="PANTHER" id="PTHR42923:SF3">
    <property type="entry name" value="PROTOPORPHYRINOGEN OXIDASE"/>
    <property type="match status" value="1"/>
</dbReference>
<evidence type="ECO:0000256" key="10">
    <source>
        <dbReference type="ARBA" id="ARBA00047554"/>
    </source>
</evidence>
<dbReference type="PANTHER" id="PTHR42923">
    <property type="entry name" value="PROTOPORPHYRINOGEN OXIDASE"/>
    <property type="match status" value="1"/>
</dbReference>
<keyword evidence="6 11" id="KW-0274">FAD</keyword>
<dbReference type="SUPFAM" id="SSF54373">
    <property type="entry name" value="FAD-linked reductases, C-terminal domain"/>
    <property type="match status" value="1"/>
</dbReference>
<comment type="similarity">
    <text evidence="3 11">Belongs to the protoporphyrinogen/coproporphyrinogen oxidase family. Protoporphyrinogen oxidase subfamily.</text>
</comment>
<evidence type="ECO:0000256" key="6">
    <source>
        <dbReference type="ARBA" id="ARBA00022827"/>
    </source>
</evidence>
<dbReference type="GO" id="GO:0006782">
    <property type="term" value="P:protoporphyrinogen IX biosynthetic process"/>
    <property type="evidence" value="ECO:0007669"/>
    <property type="project" value="UniProtKB-UniRule"/>
</dbReference>
<feature type="domain" description="Amine oxidase" evidence="12">
    <location>
        <begin position="16"/>
        <end position="475"/>
    </location>
</feature>
<gene>
    <name evidence="14" type="primary">LOC116289891</name>
</gene>
<evidence type="ECO:0000256" key="9">
    <source>
        <dbReference type="ARBA" id="ARBA00023244"/>
    </source>
</evidence>
<organism evidence="13 14">
    <name type="scientific">Actinia tenebrosa</name>
    <name type="common">Australian red waratah sea anemone</name>
    <dbReference type="NCBI Taxonomy" id="6105"/>
    <lineage>
        <taxon>Eukaryota</taxon>
        <taxon>Metazoa</taxon>
        <taxon>Cnidaria</taxon>
        <taxon>Anthozoa</taxon>
        <taxon>Hexacorallia</taxon>
        <taxon>Actiniaria</taxon>
        <taxon>Actiniidae</taxon>
        <taxon>Actinia</taxon>
    </lineage>
</organism>
<dbReference type="InterPro" id="IPR036188">
    <property type="entry name" value="FAD/NAD-bd_sf"/>
</dbReference>
<dbReference type="FunCoup" id="A0A6P8HJB7">
    <property type="interactions" value="1285"/>
</dbReference>
<dbReference type="InterPro" id="IPR050464">
    <property type="entry name" value="Zeta_carotene_desat/Oxidored"/>
</dbReference>
<dbReference type="Proteomes" id="UP000515163">
    <property type="component" value="Unplaced"/>
</dbReference>
<evidence type="ECO:0000256" key="2">
    <source>
        <dbReference type="ARBA" id="ARBA00005073"/>
    </source>
</evidence>
<dbReference type="GeneID" id="116289891"/>
<dbReference type="EC" id="1.3.3.4" evidence="4 11"/>
<evidence type="ECO:0000256" key="1">
    <source>
        <dbReference type="ARBA" id="ARBA00002600"/>
    </source>
</evidence>
<evidence type="ECO:0000259" key="12">
    <source>
        <dbReference type="Pfam" id="PF01593"/>
    </source>
</evidence>
<reference evidence="14" key="1">
    <citation type="submission" date="2025-08" db="UniProtKB">
        <authorList>
            <consortium name="RefSeq"/>
        </authorList>
    </citation>
    <scope>IDENTIFICATION</scope>
    <source>
        <tissue evidence="14">Tentacle</tissue>
    </source>
</reference>
<comment type="pathway">
    <text evidence="2 11">Porphyrin-containing compound metabolism; protoporphyrin-IX biosynthesis; protoporphyrin-IX from protoporphyrinogen-IX: step 1/1.</text>
</comment>
<dbReference type="InterPro" id="IPR004572">
    <property type="entry name" value="Protoporphyrinogen_oxidase"/>
</dbReference>
<dbReference type="UniPathway" id="UPA00251">
    <property type="reaction ID" value="UER00324"/>
</dbReference>
<dbReference type="AlphaFoldDB" id="A0A6P8HJB7"/>
<dbReference type="OrthoDB" id="419752at2759"/>
<sequence>MAAKVTSRVTVLGGGISGLSAAYYLAKNHKDPSKITLVESSPRFGGWLHSVRAESGAIFEQGPRSLRPVGPAGWESLNLASELGLENMIIPVSTSHAGARNRFIYSKGQVHKLPSSIASIVKRQSLFSGSLLPILLREPFVKRRTDESDESVYDFFKRRFSKEVAEYLGDPICRGIFAGDARLLSLRSVFPPVYEMEKSRGSVVKAAILPGKSSSPAPDNHPLVQKSIQEKWSIWSLQGGLQTFADKLHESLVHMGVNVLSETPCRAIEFKNNGSVCLSTDTKDIVSDHLVSTLSTGVLSSVLTDSLQPLKNILNEIKSVSVGLVNLEYKSNLIQDEGFGILLPSSEPVNILGIIYDSCVFPQHDRNDGNHTRLTIMMGGHWFDKHCGNPDTVTPQSLTDNAVKAVNKILRITQEPVYHLSSVQKNCISQYHIGHTDRVQRIFDYVQQNNLPLTLLGASYKGVSVNDCIFNAKKGVEEMLEKL</sequence>
<evidence type="ECO:0000256" key="8">
    <source>
        <dbReference type="ARBA" id="ARBA00023133"/>
    </source>
</evidence>
<evidence type="ECO:0000256" key="5">
    <source>
        <dbReference type="ARBA" id="ARBA00022630"/>
    </source>
</evidence>
<keyword evidence="5 11" id="KW-0285">Flavoprotein</keyword>
<keyword evidence="8 11" id="KW-0350">Heme biosynthesis</keyword>